<evidence type="ECO:0000256" key="6">
    <source>
        <dbReference type="ARBA" id="ARBA00022917"/>
    </source>
</evidence>
<feature type="binding site" evidence="10">
    <location>
        <position position="128"/>
    </location>
    <ligand>
        <name>L-histidine</name>
        <dbReference type="ChEBI" id="CHEBI:57595"/>
    </ligand>
</feature>
<dbReference type="InterPro" id="IPR045864">
    <property type="entry name" value="aa-tRNA-synth_II/BPL/LPL"/>
</dbReference>
<dbReference type="eggNOG" id="arCOG00404">
    <property type="taxonomic scope" value="Archaea"/>
</dbReference>
<keyword evidence="13" id="KW-1185">Reference proteome</keyword>
<dbReference type="InterPro" id="IPR006195">
    <property type="entry name" value="aa-tRNA-synth_II"/>
</dbReference>
<feature type="binding site" evidence="10">
    <location>
        <position position="124"/>
    </location>
    <ligand>
        <name>L-histidine</name>
        <dbReference type="ChEBI" id="CHEBI:57595"/>
    </ligand>
</feature>
<protein>
    <recommendedName>
        <fullName evidence="9">Histidine--tRNA ligase</fullName>
        <ecNumber evidence="9">6.1.1.21</ecNumber>
    </recommendedName>
    <alternativeName>
        <fullName evidence="9">Histidyl-tRNA synthetase</fullName>
        <shortName evidence="9">HisRS</shortName>
    </alternativeName>
</protein>
<proteinExistence type="inferred from homology"/>
<dbReference type="GeneID" id="5562139"/>
<dbReference type="GO" id="GO:0000105">
    <property type="term" value="P:L-histidine biosynthetic process"/>
    <property type="evidence" value="ECO:0007669"/>
    <property type="project" value="InterPro"/>
</dbReference>
<evidence type="ECO:0000256" key="8">
    <source>
        <dbReference type="ARBA" id="ARBA00047639"/>
    </source>
</evidence>
<evidence type="ECO:0000256" key="4">
    <source>
        <dbReference type="ARBA" id="ARBA00022598"/>
    </source>
</evidence>
<dbReference type="KEGG" id="iho:Igni_0879"/>
<dbReference type="CDD" id="cd00773">
    <property type="entry name" value="HisRS-like_core"/>
    <property type="match status" value="1"/>
</dbReference>
<dbReference type="InterPro" id="IPR041715">
    <property type="entry name" value="HisRS-like_core"/>
</dbReference>
<keyword evidence="7 9" id="KW-0030">Aminoacyl-tRNA synthetase</keyword>
<dbReference type="STRING" id="453591.Igni_0879"/>
<dbReference type="GO" id="GO:0005737">
    <property type="term" value="C:cytoplasm"/>
    <property type="evidence" value="ECO:0007669"/>
    <property type="project" value="UniProtKB-SubCell"/>
</dbReference>
<dbReference type="Pfam" id="PF13393">
    <property type="entry name" value="tRNA-synt_His"/>
    <property type="match status" value="1"/>
</dbReference>
<dbReference type="PhylomeDB" id="A8AAV9"/>
<dbReference type="OrthoDB" id="8659at2157"/>
<dbReference type="PANTHER" id="PTHR43707">
    <property type="entry name" value="HISTIDYL-TRNA SYNTHETASE"/>
    <property type="match status" value="1"/>
</dbReference>
<evidence type="ECO:0000259" key="11">
    <source>
        <dbReference type="PROSITE" id="PS50862"/>
    </source>
</evidence>
<dbReference type="HAMAP" id="MF_00125">
    <property type="entry name" value="HisZ"/>
    <property type="match status" value="1"/>
</dbReference>
<dbReference type="HOGENOM" id="CLU_025113_3_1_2"/>
<feature type="binding site" evidence="10">
    <location>
        <position position="110"/>
    </location>
    <ligand>
        <name>L-histidine</name>
        <dbReference type="ChEBI" id="CHEBI:57595"/>
    </ligand>
</feature>
<evidence type="ECO:0000256" key="9">
    <source>
        <dbReference type="HAMAP-Rule" id="MF_00127"/>
    </source>
</evidence>
<reference evidence="12 13" key="1">
    <citation type="journal article" date="2008" name="Genome Biol.">
        <title>A genomic analysis of the archaeal system Ignicoccus hospitalis-Nanoarchaeum equitans.</title>
        <authorList>
            <person name="Podar M."/>
            <person name="Anderson I."/>
            <person name="Makarova K.S."/>
            <person name="Elkins J.G."/>
            <person name="Ivanova N."/>
            <person name="Wall M.A."/>
            <person name="Lykidis A."/>
            <person name="Mavromatis K."/>
            <person name="Sun H."/>
            <person name="Hudson M.E."/>
            <person name="Chen W."/>
            <person name="Deciu C."/>
            <person name="Hutchison D."/>
            <person name="Eads J.R."/>
            <person name="Anderson A."/>
            <person name="Fernandes F."/>
            <person name="Szeto E."/>
            <person name="Lapidus A."/>
            <person name="Kyrpides N.C."/>
            <person name="Saier M.H.Jr."/>
            <person name="Richardson P.M."/>
            <person name="Rachel R."/>
            <person name="Huber H."/>
            <person name="Eisen J.A."/>
            <person name="Koonin E.V."/>
            <person name="Keller M."/>
            <person name="Stetter K.O."/>
        </authorList>
    </citation>
    <scope>NUCLEOTIDE SEQUENCE [LARGE SCALE GENOMIC DNA]</scope>
    <source>
        <strain evidence="13">KIN4/I / DSM 18386 / JCM 14125</strain>
    </source>
</reference>
<dbReference type="Gene3D" id="3.40.50.800">
    <property type="entry name" value="Anticodon-binding domain"/>
    <property type="match status" value="1"/>
</dbReference>
<dbReference type="NCBIfam" id="TIGR00442">
    <property type="entry name" value="hisS"/>
    <property type="match status" value="1"/>
</dbReference>
<evidence type="ECO:0000256" key="5">
    <source>
        <dbReference type="ARBA" id="ARBA00022741"/>
    </source>
</evidence>
<evidence type="ECO:0000256" key="2">
    <source>
        <dbReference type="ARBA" id="ARBA00008226"/>
    </source>
</evidence>
<comment type="catalytic activity">
    <reaction evidence="8 9">
        <text>tRNA(His) + L-histidine + ATP = L-histidyl-tRNA(His) + AMP + diphosphate + H(+)</text>
        <dbReference type="Rhea" id="RHEA:17313"/>
        <dbReference type="Rhea" id="RHEA-COMP:9665"/>
        <dbReference type="Rhea" id="RHEA-COMP:9689"/>
        <dbReference type="ChEBI" id="CHEBI:15378"/>
        <dbReference type="ChEBI" id="CHEBI:30616"/>
        <dbReference type="ChEBI" id="CHEBI:33019"/>
        <dbReference type="ChEBI" id="CHEBI:57595"/>
        <dbReference type="ChEBI" id="CHEBI:78442"/>
        <dbReference type="ChEBI" id="CHEBI:78527"/>
        <dbReference type="ChEBI" id="CHEBI:456215"/>
        <dbReference type="EC" id="6.1.1.21"/>
    </reaction>
</comment>
<dbReference type="RefSeq" id="WP_012123025.1">
    <property type="nucleotide sequence ID" value="NC_009776.1"/>
</dbReference>
<dbReference type="AlphaFoldDB" id="A8AAV9"/>
<keyword evidence="5 9" id="KW-0547">Nucleotide-binding</keyword>
<evidence type="ECO:0000256" key="3">
    <source>
        <dbReference type="ARBA" id="ARBA00022490"/>
    </source>
</evidence>
<evidence type="ECO:0000313" key="12">
    <source>
        <dbReference type="EMBL" id="ABU82061.1"/>
    </source>
</evidence>
<accession>A8AAV9</accession>
<dbReference type="Gene3D" id="3.30.930.10">
    <property type="entry name" value="Bira Bifunctional Protein, Domain 2"/>
    <property type="match status" value="1"/>
</dbReference>
<keyword evidence="9" id="KW-0067">ATP-binding</keyword>
<evidence type="ECO:0000256" key="7">
    <source>
        <dbReference type="ARBA" id="ARBA00023146"/>
    </source>
</evidence>
<dbReference type="Proteomes" id="UP000000262">
    <property type="component" value="Chromosome"/>
</dbReference>
<dbReference type="InterPro" id="IPR004154">
    <property type="entry name" value="Anticodon-bd"/>
</dbReference>
<feature type="binding site" evidence="10">
    <location>
        <position position="268"/>
    </location>
    <ligand>
        <name>L-histidine</name>
        <dbReference type="ChEBI" id="CHEBI:57595"/>
    </ligand>
</feature>
<dbReference type="SUPFAM" id="SSF55681">
    <property type="entry name" value="Class II aaRS and biotin synthetases"/>
    <property type="match status" value="1"/>
</dbReference>
<dbReference type="SUPFAM" id="SSF52954">
    <property type="entry name" value="Class II aaRS ABD-related"/>
    <property type="match status" value="1"/>
</dbReference>
<dbReference type="GO" id="GO:0004821">
    <property type="term" value="F:histidine-tRNA ligase activity"/>
    <property type="evidence" value="ECO:0007669"/>
    <property type="project" value="UniProtKB-UniRule"/>
</dbReference>
<feature type="domain" description="Aminoacyl-transfer RNA synthetases class-II family profile" evidence="11">
    <location>
        <begin position="30"/>
        <end position="334"/>
    </location>
</feature>
<organism evidence="12 13">
    <name type="scientific">Ignicoccus hospitalis (strain KIN4/I / DSM 18386 / JCM 14125)</name>
    <dbReference type="NCBI Taxonomy" id="453591"/>
    <lineage>
        <taxon>Archaea</taxon>
        <taxon>Thermoproteota</taxon>
        <taxon>Thermoprotei</taxon>
        <taxon>Desulfurococcales</taxon>
        <taxon>Desulfurococcaceae</taxon>
        <taxon>Ignicoccus</taxon>
    </lineage>
</organism>
<gene>
    <name evidence="9" type="primary">hisS</name>
    <name evidence="12" type="ordered locus">Igni_0879</name>
</gene>
<sequence length="429" mass="48651">MKLDPEPLRGFRDLFGEEAEALEAVTEEAEKLARNWSFERCYLPTVERFELFAMKSGVEIERSMYVFVDKGGRKVTLRPEATASAVRAYLRLLRPRPKPVKLFTVVNVFRYDEPQFARYREFYQADFEVFGASSPYQDSELLTMLHEYYENLGLPHEILLGSVKALRGVLSEEGIEERDQDVVLHYVDKGMIDKALELVENKARRPERAKEAVAVLSTKEGGEEVIKEGKELMESWGYKYRFEDLEEVLKYLPDDVKSVIRLKLGFARGLAYYTGLIYEVRVPGFPVSVAGGGRYDALTEVYGWERVPATGFAIGLDRTALALMKEGRRFVFRPTVAVLPLAEEARKVALEVQRELASLDVNSFLLTEQKSIKKALSFASSMNAKVAIIIGKKEVEENKVTIKNLEKGLQVSCGRAELLDCLSETLKTP</sequence>
<feature type="binding site" evidence="10">
    <location>
        <begin position="272"/>
        <end position="273"/>
    </location>
    <ligand>
        <name>L-histidine</name>
        <dbReference type="ChEBI" id="CHEBI:57595"/>
    </ligand>
</feature>
<name>A8AAV9_IGNH4</name>
<feature type="binding site" evidence="10">
    <location>
        <begin position="80"/>
        <end position="82"/>
    </location>
    <ligand>
        <name>L-histidine</name>
        <dbReference type="ChEBI" id="CHEBI:57595"/>
    </ligand>
</feature>
<dbReference type="HAMAP" id="MF_00127">
    <property type="entry name" value="His_tRNA_synth"/>
    <property type="match status" value="1"/>
</dbReference>
<evidence type="ECO:0000256" key="1">
    <source>
        <dbReference type="ARBA" id="ARBA00004496"/>
    </source>
</evidence>
<comment type="similarity">
    <text evidence="2 9">Belongs to the class-II aminoacyl-tRNA synthetase family.</text>
</comment>
<keyword evidence="3 9" id="KW-0963">Cytoplasm</keyword>
<dbReference type="GO" id="GO:0005524">
    <property type="term" value="F:ATP binding"/>
    <property type="evidence" value="ECO:0007669"/>
    <property type="project" value="UniProtKB-UniRule"/>
</dbReference>
<dbReference type="EMBL" id="CP000816">
    <property type="protein sequence ID" value="ABU82061.1"/>
    <property type="molecule type" value="Genomic_DNA"/>
</dbReference>
<dbReference type="GO" id="GO:0006427">
    <property type="term" value="P:histidyl-tRNA aminoacylation"/>
    <property type="evidence" value="ECO:0007669"/>
    <property type="project" value="UniProtKB-UniRule"/>
</dbReference>
<dbReference type="PIRSF" id="PIRSF001549">
    <property type="entry name" value="His-tRNA_synth"/>
    <property type="match status" value="1"/>
</dbReference>
<dbReference type="InterPro" id="IPR004517">
    <property type="entry name" value="HisZ"/>
</dbReference>
<comment type="subcellular location">
    <subcellularLocation>
        <location evidence="1 9">Cytoplasm</location>
    </subcellularLocation>
</comment>
<dbReference type="EC" id="6.1.1.21" evidence="9"/>
<keyword evidence="4 9" id="KW-0436">Ligase</keyword>
<evidence type="ECO:0000313" key="13">
    <source>
        <dbReference type="Proteomes" id="UP000000262"/>
    </source>
</evidence>
<dbReference type="PROSITE" id="PS50862">
    <property type="entry name" value="AA_TRNA_LIGASE_II"/>
    <property type="match status" value="1"/>
</dbReference>
<dbReference type="InterPro" id="IPR004516">
    <property type="entry name" value="HisRS/HisZ"/>
</dbReference>
<dbReference type="PANTHER" id="PTHR43707:SF1">
    <property type="entry name" value="HISTIDINE--TRNA LIGASE, MITOCHONDRIAL-RELATED"/>
    <property type="match status" value="1"/>
</dbReference>
<evidence type="ECO:0000256" key="10">
    <source>
        <dbReference type="PIRSR" id="PIRSR001549-1"/>
    </source>
</evidence>
<dbReference type="InterPro" id="IPR036621">
    <property type="entry name" value="Anticodon-bd_dom_sf"/>
</dbReference>
<keyword evidence="6 9" id="KW-0648">Protein biosynthesis</keyword>
<dbReference type="InterPro" id="IPR015807">
    <property type="entry name" value="His-tRNA-ligase"/>
</dbReference>
<dbReference type="Pfam" id="PF03129">
    <property type="entry name" value="HGTP_anticodon"/>
    <property type="match status" value="1"/>
</dbReference>